<organism evidence="5 6">
    <name type="scientific">Anoxybacteroides amylolyticum</name>
    <dbReference type="NCBI Taxonomy" id="294699"/>
    <lineage>
        <taxon>Bacteria</taxon>
        <taxon>Bacillati</taxon>
        <taxon>Bacillota</taxon>
        <taxon>Bacilli</taxon>
        <taxon>Bacillales</taxon>
        <taxon>Anoxybacillaceae</taxon>
        <taxon>Anoxybacteroides</taxon>
    </lineage>
</organism>
<keyword evidence="2" id="KW-0680">Restriction system</keyword>
<comment type="similarity">
    <text evidence="1">Belongs to the type-I restriction system S methylase family.</text>
</comment>
<evidence type="ECO:0000256" key="1">
    <source>
        <dbReference type="ARBA" id="ARBA00010923"/>
    </source>
</evidence>
<name>A0A161HXL3_9BACL</name>
<dbReference type="Proteomes" id="UP000076865">
    <property type="component" value="Chromosome"/>
</dbReference>
<dbReference type="OrthoDB" id="9811611at2"/>
<evidence type="ECO:0000259" key="4">
    <source>
        <dbReference type="Pfam" id="PF01420"/>
    </source>
</evidence>
<dbReference type="Gene3D" id="1.10.287.1120">
    <property type="entry name" value="Bipartite methylase S protein"/>
    <property type="match status" value="1"/>
</dbReference>
<gene>
    <name evidence="5" type="ORF">GFC30_858</name>
</gene>
<evidence type="ECO:0000313" key="5">
    <source>
        <dbReference type="EMBL" id="ANB59387.1"/>
    </source>
</evidence>
<proteinExistence type="inferred from homology"/>
<dbReference type="InterPro" id="IPR044946">
    <property type="entry name" value="Restrct_endonuc_typeI_TRD_sf"/>
</dbReference>
<feature type="domain" description="Type I restriction modification DNA specificity" evidence="4">
    <location>
        <begin position="5"/>
        <end position="173"/>
    </location>
</feature>
<dbReference type="CDD" id="cd17515">
    <property type="entry name" value="RMtype1_S_MjaORF132P_Sau1132ORF3780P-TRD1-CR1_like"/>
    <property type="match status" value="1"/>
</dbReference>
<dbReference type="RefSeq" id="WP_066323051.1">
    <property type="nucleotide sequence ID" value="NZ_CP015438.1"/>
</dbReference>
<dbReference type="SUPFAM" id="SSF116734">
    <property type="entry name" value="DNA methylase specificity domain"/>
    <property type="match status" value="1"/>
</dbReference>
<dbReference type="REBASE" id="145240">
    <property type="entry name" value="S1.Aam15939ORF856P"/>
</dbReference>
<dbReference type="EMBL" id="CP015438">
    <property type="protein sequence ID" value="ANB59387.1"/>
    <property type="molecule type" value="Genomic_DNA"/>
</dbReference>
<dbReference type="Gene3D" id="3.90.220.20">
    <property type="entry name" value="DNA methylase specificity domains"/>
    <property type="match status" value="1"/>
</dbReference>
<dbReference type="InterPro" id="IPR052021">
    <property type="entry name" value="Type-I_RS_S_subunit"/>
</dbReference>
<keyword evidence="3" id="KW-0238">DNA-binding</keyword>
<evidence type="ECO:0000256" key="3">
    <source>
        <dbReference type="ARBA" id="ARBA00023125"/>
    </source>
</evidence>
<dbReference type="PANTHER" id="PTHR30408:SF12">
    <property type="entry name" value="TYPE I RESTRICTION ENZYME MJAVIII SPECIFICITY SUBUNIT"/>
    <property type="match status" value="1"/>
</dbReference>
<dbReference type="PANTHER" id="PTHR30408">
    <property type="entry name" value="TYPE-1 RESTRICTION ENZYME ECOKI SPECIFICITY PROTEIN"/>
    <property type="match status" value="1"/>
</dbReference>
<dbReference type="GO" id="GO:0009307">
    <property type="term" value="P:DNA restriction-modification system"/>
    <property type="evidence" value="ECO:0007669"/>
    <property type="project" value="UniProtKB-KW"/>
</dbReference>
<reference evidence="5 6" key="1">
    <citation type="journal article" date="2006" name="Syst. Appl. Microbiol.">
        <title>Anoxybacillus amylolyticus sp. nov., a thermophilic amylase producing bacterium isolated from Mount Rittmann (Antarctica).</title>
        <authorList>
            <person name="Poli A."/>
            <person name="Esposito E."/>
            <person name="Lama L."/>
            <person name="Orlando P."/>
            <person name="Nicolaus G."/>
            <person name="de Appolonia F."/>
            <person name="Gambacorta A."/>
            <person name="Nicolaus B."/>
        </authorList>
    </citation>
    <scope>NUCLEOTIDE SEQUENCE [LARGE SCALE GENOMIC DNA]</scope>
    <source>
        <strain evidence="5 6">DSM 15939</strain>
    </source>
</reference>
<dbReference type="Pfam" id="PF01420">
    <property type="entry name" value="Methylase_S"/>
    <property type="match status" value="1"/>
</dbReference>
<sequence>MSFRYVKLGSLFNITSGGTPSRKNKDYYENGDIPWVKTGDLKNMYLSDVDEYITQQALNESSAKLFPKGTVLIAMYGATIGNCSILSIDAATNQACAAFKPNNKIIPEFLYYYLMSIKERLISLAVGGAQPNISISILKNIEIPLLTINEQKRMVSILNKSRELIDKRKAQIEALDELTQSVFLEMFGDLKSNPKGWKKVQLSELVQVDANLVSDIENYGSSPKDVLAPAIKVC</sequence>
<dbReference type="GO" id="GO:0003677">
    <property type="term" value="F:DNA binding"/>
    <property type="evidence" value="ECO:0007669"/>
    <property type="project" value="UniProtKB-KW"/>
</dbReference>
<keyword evidence="6" id="KW-1185">Reference proteome</keyword>
<evidence type="ECO:0000256" key="2">
    <source>
        <dbReference type="ARBA" id="ARBA00022747"/>
    </source>
</evidence>
<dbReference type="KEGG" id="aamy:GFC30_858"/>
<protein>
    <submittedName>
        <fullName evidence="5">Type I restriction modification DNA specificity domain protein</fullName>
    </submittedName>
</protein>
<evidence type="ECO:0000313" key="6">
    <source>
        <dbReference type="Proteomes" id="UP000076865"/>
    </source>
</evidence>
<dbReference type="PATRIC" id="fig|294699.3.peg.865"/>
<accession>A0A161HXL3</accession>
<dbReference type="AlphaFoldDB" id="A0A161HXL3"/>
<dbReference type="InterPro" id="IPR000055">
    <property type="entry name" value="Restrct_endonuc_typeI_TRD"/>
</dbReference>